<feature type="non-terminal residue" evidence="2">
    <location>
        <position position="1"/>
    </location>
</feature>
<feature type="region of interest" description="Disordered" evidence="1">
    <location>
        <begin position="17"/>
        <end position="94"/>
    </location>
</feature>
<dbReference type="EMBL" id="CAUYUJ010002946">
    <property type="protein sequence ID" value="CAK0803083.1"/>
    <property type="molecule type" value="Genomic_DNA"/>
</dbReference>
<evidence type="ECO:0000313" key="3">
    <source>
        <dbReference type="Proteomes" id="UP001189429"/>
    </source>
</evidence>
<proteinExistence type="predicted"/>
<name>A0ABN9QI67_9DINO</name>
<comment type="caution">
    <text evidence="2">The sequence shown here is derived from an EMBL/GenBank/DDBJ whole genome shotgun (WGS) entry which is preliminary data.</text>
</comment>
<protein>
    <submittedName>
        <fullName evidence="2">Uncharacterized protein</fullName>
    </submittedName>
</protein>
<feature type="compositionally biased region" description="Basic residues" evidence="1">
    <location>
        <begin position="53"/>
        <end position="62"/>
    </location>
</feature>
<feature type="compositionally biased region" description="Low complexity" evidence="1">
    <location>
        <begin position="63"/>
        <end position="80"/>
    </location>
</feature>
<gene>
    <name evidence="2" type="ORF">PCOR1329_LOCUS10387</name>
</gene>
<dbReference type="Proteomes" id="UP001189429">
    <property type="component" value="Unassembled WGS sequence"/>
</dbReference>
<organism evidence="2 3">
    <name type="scientific">Prorocentrum cordatum</name>
    <dbReference type="NCBI Taxonomy" id="2364126"/>
    <lineage>
        <taxon>Eukaryota</taxon>
        <taxon>Sar</taxon>
        <taxon>Alveolata</taxon>
        <taxon>Dinophyceae</taxon>
        <taxon>Prorocentrales</taxon>
        <taxon>Prorocentraceae</taxon>
        <taxon>Prorocentrum</taxon>
    </lineage>
</organism>
<evidence type="ECO:0000256" key="1">
    <source>
        <dbReference type="SAM" id="MobiDB-lite"/>
    </source>
</evidence>
<keyword evidence="3" id="KW-1185">Reference proteome</keyword>
<reference evidence="2" key="1">
    <citation type="submission" date="2023-10" db="EMBL/GenBank/DDBJ databases">
        <authorList>
            <person name="Chen Y."/>
            <person name="Shah S."/>
            <person name="Dougan E. K."/>
            <person name="Thang M."/>
            <person name="Chan C."/>
        </authorList>
    </citation>
    <scope>NUCLEOTIDE SEQUENCE [LARGE SCALE GENOMIC DNA]</scope>
</reference>
<accession>A0ABN9QI67</accession>
<sequence length="134" mass="14331">PLSWAVATTPTRAQVAPRQFPACLLPSDDSAGRPRARSQPRHAGRLEEPLQRPARRPRRRGRAAAVAAGSAGRGCGAAAAVQGDRPHRRERPSCACCSPRPCFQACRPSWREALGCCSPATGQGLHPEPRIIRG</sequence>
<feature type="compositionally biased region" description="Basic residues" evidence="1">
    <location>
        <begin position="34"/>
        <end position="43"/>
    </location>
</feature>
<feature type="non-terminal residue" evidence="2">
    <location>
        <position position="134"/>
    </location>
</feature>
<evidence type="ECO:0000313" key="2">
    <source>
        <dbReference type="EMBL" id="CAK0803083.1"/>
    </source>
</evidence>